<dbReference type="GO" id="GO:0006412">
    <property type="term" value="P:translation"/>
    <property type="evidence" value="ECO:0007669"/>
    <property type="project" value="InterPro"/>
</dbReference>
<evidence type="ECO:0000256" key="1">
    <source>
        <dbReference type="ARBA" id="ARBA00007102"/>
    </source>
</evidence>
<dbReference type="AlphaFoldDB" id="A0AAD5XVA6"/>
<dbReference type="PANTHER" id="PTHR11700">
    <property type="entry name" value="30S RIBOSOMAL PROTEIN S10 FAMILY MEMBER"/>
    <property type="match status" value="1"/>
</dbReference>
<comment type="similarity">
    <text evidence="1">Belongs to the universal ribosomal protein uS10 family.</text>
</comment>
<evidence type="ECO:0000259" key="4">
    <source>
        <dbReference type="SMART" id="SM01403"/>
    </source>
</evidence>
<keyword evidence="3" id="KW-0687">Ribonucleoprotein</keyword>
<dbReference type="EMBL" id="JADGJW010000364">
    <property type="protein sequence ID" value="KAJ3218818.1"/>
    <property type="molecule type" value="Genomic_DNA"/>
</dbReference>
<dbReference type="GO" id="GO:0003735">
    <property type="term" value="F:structural constituent of ribosome"/>
    <property type="evidence" value="ECO:0007669"/>
    <property type="project" value="InterPro"/>
</dbReference>
<dbReference type="Gene3D" id="3.30.70.600">
    <property type="entry name" value="Ribosomal protein S10 domain"/>
    <property type="match status" value="1"/>
</dbReference>
<reference evidence="5" key="1">
    <citation type="submission" date="2020-05" db="EMBL/GenBank/DDBJ databases">
        <title>Phylogenomic resolution of chytrid fungi.</title>
        <authorList>
            <person name="Stajich J.E."/>
            <person name="Amses K."/>
            <person name="Simmons R."/>
            <person name="Seto K."/>
            <person name="Myers J."/>
            <person name="Bonds A."/>
            <person name="Quandt C.A."/>
            <person name="Barry K."/>
            <person name="Liu P."/>
            <person name="Grigoriev I."/>
            <person name="Longcore J.E."/>
            <person name="James T.Y."/>
        </authorList>
    </citation>
    <scope>NUCLEOTIDE SEQUENCE</scope>
    <source>
        <strain evidence="5">JEL0476</strain>
    </source>
</reference>
<dbReference type="GO" id="GO:0005840">
    <property type="term" value="C:ribosome"/>
    <property type="evidence" value="ECO:0007669"/>
    <property type="project" value="UniProtKB-KW"/>
</dbReference>
<dbReference type="SUPFAM" id="SSF54999">
    <property type="entry name" value="Ribosomal protein S10"/>
    <property type="match status" value="1"/>
</dbReference>
<proteinExistence type="inferred from homology"/>
<evidence type="ECO:0000256" key="2">
    <source>
        <dbReference type="ARBA" id="ARBA00022980"/>
    </source>
</evidence>
<sequence length="227" mass="27018">MTTRNHIINYIKKHFHTTSKINREQPYSWSNFNLNNNEQIFKIKKLDPLSVKEDSKLCLNLEIRSFLPDTLDFFTYFARYSATAMSIPTLPVIHLETELKKWWVIKGPFVHAKSKEVFERKVHRRLIQVFDTDHVLMKEYINYINENLPSGTNLFVEKFLYEDLNISHQLKSKLNLKEKQQAEELEGLDASLVKVAEKEKPFDMLVRERSQFFLDHLMKQVNAEKKL</sequence>
<keyword evidence="2 5" id="KW-0689">Ribosomal protein</keyword>
<evidence type="ECO:0000313" key="5">
    <source>
        <dbReference type="EMBL" id="KAJ3218818.1"/>
    </source>
</evidence>
<dbReference type="GO" id="GO:1990904">
    <property type="term" value="C:ribonucleoprotein complex"/>
    <property type="evidence" value="ECO:0007669"/>
    <property type="project" value="UniProtKB-KW"/>
</dbReference>
<keyword evidence="6" id="KW-1185">Reference proteome</keyword>
<dbReference type="Pfam" id="PF00338">
    <property type="entry name" value="Ribosomal_S10"/>
    <property type="match status" value="1"/>
</dbReference>
<evidence type="ECO:0000313" key="6">
    <source>
        <dbReference type="Proteomes" id="UP001211065"/>
    </source>
</evidence>
<comment type="caution">
    <text evidence="5">The sequence shown here is derived from an EMBL/GenBank/DDBJ whole genome shotgun (WGS) entry which is preliminary data.</text>
</comment>
<name>A0AAD5XVA6_9FUNG</name>
<organism evidence="5 6">
    <name type="scientific">Clydaea vesicula</name>
    <dbReference type="NCBI Taxonomy" id="447962"/>
    <lineage>
        <taxon>Eukaryota</taxon>
        <taxon>Fungi</taxon>
        <taxon>Fungi incertae sedis</taxon>
        <taxon>Chytridiomycota</taxon>
        <taxon>Chytridiomycota incertae sedis</taxon>
        <taxon>Chytridiomycetes</taxon>
        <taxon>Lobulomycetales</taxon>
        <taxon>Lobulomycetaceae</taxon>
        <taxon>Clydaea</taxon>
    </lineage>
</organism>
<gene>
    <name evidence="5" type="primary">RSM10</name>
    <name evidence="5" type="ORF">HK099_004924</name>
</gene>
<accession>A0AAD5XVA6</accession>
<protein>
    <submittedName>
        <fullName evidence="5">Mitochondrial 37S ribosomal protein rsm10</fullName>
    </submittedName>
</protein>
<feature type="domain" description="Small ribosomal subunit protein uS10" evidence="4">
    <location>
        <begin position="60"/>
        <end position="157"/>
    </location>
</feature>
<dbReference type="SMART" id="SM01403">
    <property type="entry name" value="Ribosomal_S10"/>
    <property type="match status" value="1"/>
</dbReference>
<dbReference type="InterPro" id="IPR036838">
    <property type="entry name" value="Ribosomal_uS10_dom_sf"/>
</dbReference>
<dbReference type="InterPro" id="IPR001848">
    <property type="entry name" value="Ribosomal_uS10"/>
</dbReference>
<evidence type="ECO:0000256" key="3">
    <source>
        <dbReference type="ARBA" id="ARBA00023274"/>
    </source>
</evidence>
<dbReference type="InterPro" id="IPR027486">
    <property type="entry name" value="Ribosomal_uS10_dom"/>
</dbReference>
<dbReference type="Proteomes" id="UP001211065">
    <property type="component" value="Unassembled WGS sequence"/>
</dbReference>